<protein>
    <submittedName>
        <fullName evidence="1">Uncharacterized protein</fullName>
    </submittedName>
</protein>
<keyword evidence="2" id="KW-1185">Reference proteome</keyword>
<dbReference type="KEGG" id="egl:EGR_00612"/>
<dbReference type="GeneID" id="36336327"/>
<comment type="caution">
    <text evidence="1">The sequence shown here is derived from an EMBL/GenBank/DDBJ whole genome shotgun (WGS) entry which is preliminary data.</text>
</comment>
<gene>
    <name evidence="1" type="ORF">EGR_00612</name>
</gene>
<dbReference type="EMBL" id="APAU02000002">
    <property type="protein sequence ID" value="EUB64662.1"/>
    <property type="molecule type" value="Genomic_DNA"/>
</dbReference>
<accession>W6V173</accession>
<dbReference type="CTD" id="36336327"/>
<organism evidence="1 2">
    <name type="scientific">Echinococcus granulosus</name>
    <name type="common">Hydatid tapeworm</name>
    <dbReference type="NCBI Taxonomy" id="6210"/>
    <lineage>
        <taxon>Eukaryota</taxon>
        <taxon>Metazoa</taxon>
        <taxon>Spiralia</taxon>
        <taxon>Lophotrochozoa</taxon>
        <taxon>Platyhelminthes</taxon>
        <taxon>Cestoda</taxon>
        <taxon>Eucestoda</taxon>
        <taxon>Cyclophyllidea</taxon>
        <taxon>Taeniidae</taxon>
        <taxon>Echinococcus</taxon>
        <taxon>Echinococcus granulosus group</taxon>
    </lineage>
</organism>
<dbReference type="AlphaFoldDB" id="W6V173"/>
<sequence>MCLPHHPFPLFPSVYCRTEITQTAKQTGGELRAADQSRSMRIQFWTGNE</sequence>
<name>W6V173_ECHGR</name>
<dbReference type="Proteomes" id="UP000019149">
    <property type="component" value="Unassembled WGS sequence"/>
</dbReference>
<proteinExistence type="predicted"/>
<evidence type="ECO:0000313" key="1">
    <source>
        <dbReference type="EMBL" id="EUB64662.1"/>
    </source>
</evidence>
<reference evidence="1 2" key="1">
    <citation type="journal article" date="2013" name="Nat. Genet.">
        <title>The genome of the hydatid tapeworm Echinococcus granulosus.</title>
        <authorList>
            <person name="Zheng H."/>
            <person name="Zhang W."/>
            <person name="Zhang L."/>
            <person name="Zhang Z."/>
            <person name="Li J."/>
            <person name="Lu G."/>
            <person name="Zhu Y."/>
            <person name="Wang Y."/>
            <person name="Huang Y."/>
            <person name="Liu J."/>
            <person name="Kang H."/>
            <person name="Chen J."/>
            <person name="Wang L."/>
            <person name="Chen A."/>
            <person name="Yu S."/>
            <person name="Gao Z."/>
            <person name="Jin L."/>
            <person name="Gu W."/>
            <person name="Wang Z."/>
            <person name="Zhao L."/>
            <person name="Shi B."/>
            <person name="Wen H."/>
            <person name="Lin R."/>
            <person name="Jones M.K."/>
            <person name="Brejova B."/>
            <person name="Vinar T."/>
            <person name="Zhao G."/>
            <person name="McManus D.P."/>
            <person name="Chen Z."/>
            <person name="Zhou Y."/>
            <person name="Wang S."/>
        </authorList>
    </citation>
    <scope>NUCLEOTIDE SEQUENCE [LARGE SCALE GENOMIC DNA]</scope>
</reference>
<evidence type="ECO:0000313" key="2">
    <source>
        <dbReference type="Proteomes" id="UP000019149"/>
    </source>
</evidence>
<dbReference type="RefSeq" id="XP_024355858.1">
    <property type="nucleotide sequence ID" value="XM_024489861.1"/>
</dbReference>